<feature type="domain" description="RING-type" evidence="10">
    <location>
        <begin position="598"/>
        <end position="636"/>
    </location>
</feature>
<evidence type="ECO:0000256" key="2">
    <source>
        <dbReference type="ARBA" id="ARBA00022692"/>
    </source>
</evidence>
<evidence type="ECO:0000256" key="8">
    <source>
        <dbReference type="PROSITE-ProRule" id="PRU00175"/>
    </source>
</evidence>
<evidence type="ECO:0000259" key="10">
    <source>
        <dbReference type="PROSITE" id="PS50089"/>
    </source>
</evidence>
<dbReference type="InterPro" id="IPR013083">
    <property type="entry name" value="Znf_RING/FYVE/PHD"/>
</dbReference>
<evidence type="ECO:0000256" key="4">
    <source>
        <dbReference type="ARBA" id="ARBA00022771"/>
    </source>
</evidence>
<feature type="transmembrane region" description="Helical" evidence="9">
    <location>
        <begin position="114"/>
        <end position="133"/>
    </location>
</feature>
<keyword evidence="6 9" id="KW-1133">Transmembrane helix</keyword>
<protein>
    <recommendedName>
        <fullName evidence="10">RING-type domain-containing protein</fullName>
    </recommendedName>
</protein>
<evidence type="ECO:0000256" key="9">
    <source>
        <dbReference type="SAM" id="Phobius"/>
    </source>
</evidence>
<keyword evidence="4 8" id="KW-0863">Zinc-finger</keyword>
<dbReference type="EMBL" id="CADEPM010000007">
    <property type="protein sequence ID" value="CAB3408955.1"/>
    <property type="molecule type" value="Genomic_DNA"/>
</dbReference>
<feature type="transmembrane region" description="Helical" evidence="9">
    <location>
        <begin position="232"/>
        <end position="253"/>
    </location>
</feature>
<comment type="subcellular location">
    <subcellularLocation>
        <location evidence="1">Membrane</location>
        <topology evidence="1">Multi-pass membrane protein</topology>
    </subcellularLocation>
</comment>
<evidence type="ECO:0000256" key="3">
    <source>
        <dbReference type="ARBA" id="ARBA00022723"/>
    </source>
</evidence>
<dbReference type="GO" id="GO:0061630">
    <property type="term" value="F:ubiquitin protein ligase activity"/>
    <property type="evidence" value="ECO:0007669"/>
    <property type="project" value="TreeGrafter"/>
</dbReference>
<keyword evidence="7 9" id="KW-0472">Membrane</keyword>
<dbReference type="InterPro" id="IPR025754">
    <property type="entry name" value="TRC8_N_dom"/>
</dbReference>
<dbReference type="PANTHER" id="PTHR22763">
    <property type="entry name" value="RING ZINC FINGER PROTEIN"/>
    <property type="match status" value="1"/>
</dbReference>
<keyword evidence="12" id="KW-1185">Reference proteome</keyword>
<dbReference type="InterPro" id="IPR011016">
    <property type="entry name" value="Znf_RING-CH"/>
</dbReference>
<dbReference type="InterPro" id="IPR001841">
    <property type="entry name" value="Znf_RING"/>
</dbReference>
<feature type="transmembrane region" description="Helical" evidence="9">
    <location>
        <begin position="469"/>
        <end position="493"/>
    </location>
</feature>
<accession>A0A8S1F5G2</accession>
<dbReference type="GO" id="GO:0016020">
    <property type="term" value="C:membrane"/>
    <property type="evidence" value="ECO:0007669"/>
    <property type="project" value="UniProtKB-SubCell"/>
</dbReference>
<evidence type="ECO:0000256" key="7">
    <source>
        <dbReference type="ARBA" id="ARBA00023136"/>
    </source>
</evidence>
<dbReference type="GO" id="GO:0012505">
    <property type="term" value="C:endomembrane system"/>
    <property type="evidence" value="ECO:0007669"/>
    <property type="project" value="TreeGrafter"/>
</dbReference>
<dbReference type="GO" id="GO:0008270">
    <property type="term" value="F:zinc ion binding"/>
    <property type="evidence" value="ECO:0007669"/>
    <property type="project" value="UniProtKB-KW"/>
</dbReference>
<keyword evidence="2 9" id="KW-0812">Transmembrane</keyword>
<keyword evidence="3" id="KW-0479">Metal-binding</keyword>
<dbReference type="InterPro" id="IPR050731">
    <property type="entry name" value="HRD1_E3_ubiq-ligases"/>
</dbReference>
<reference evidence="11 12" key="1">
    <citation type="submission" date="2020-04" db="EMBL/GenBank/DDBJ databases">
        <authorList>
            <person name="Laetsch R D."/>
            <person name="Stevens L."/>
            <person name="Kumar S."/>
            <person name="Blaxter L. M."/>
        </authorList>
    </citation>
    <scope>NUCLEOTIDE SEQUENCE [LARGE SCALE GENOMIC DNA]</scope>
</reference>
<dbReference type="GO" id="GO:0036503">
    <property type="term" value="P:ERAD pathway"/>
    <property type="evidence" value="ECO:0007669"/>
    <property type="project" value="TreeGrafter"/>
</dbReference>
<evidence type="ECO:0000256" key="6">
    <source>
        <dbReference type="ARBA" id="ARBA00022989"/>
    </source>
</evidence>
<dbReference type="AlphaFoldDB" id="A0A8S1F5G2"/>
<dbReference type="PANTHER" id="PTHR22763:SF191">
    <property type="entry name" value="RING FINGER PROTEIN 145 HOMOLOG"/>
    <property type="match status" value="1"/>
</dbReference>
<evidence type="ECO:0000313" key="12">
    <source>
        <dbReference type="Proteomes" id="UP000494206"/>
    </source>
</evidence>
<feature type="transmembrane region" description="Helical" evidence="9">
    <location>
        <begin position="543"/>
        <end position="560"/>
    </location>
</feature>
<dbReference type="GO" id="GO:0043161">
    <property type="term" value="P:proteasome-mediated ubiquitin-dependent protein catabolic process"/>
    <property type="evidence" value="ECO:0007669"/>
    <property type="project" value="TreeGrafter"/>
</dbReference>
<proteinExistence type="predicted"/>
<dbReference type="Gene3D" id="3.30.40.10">
    <property type="entry name" value="Zinc/RING finger domain, C3HC4 (zinc finger)"/>
    <property type="match status" value="1"/>
</dbReference>
<evidence type="ECO:0000256" key="1">
    <source>
        <dbReference type="ARBA" id="ARBA00004141"/>
    </source>
</evidence>
<evidence type="ECO:0000313" key="11">
    <source>
        <dbReference type="EMBL" id="CAB3408955.1"/>
    </source>
</evidence>
<dbReference type="SUPFAM" id="SSF57850">
    <property type="entry name" value="RING/U-box"/>
    <property type="match status" value="1"/>
</dbReference>
<comment type="caution">
    <text evidence="11">The sequence shown here is derived from an EMBL/GenBank/DDBJ whole genome shotgun (WGS) entry which is preliminary data.</text>
</comment>
<name>A0A8S1F5G2_9PELO</name>
<keyword evidence="5" id="KW-0862">Zinc</keyword>
<sequence length="741" mass="84026">MEEILTNFRRNRLFSIQSLDADDPNSMRSRAATMSAAAGAQVDHGIKVLKELSIIVLETALRLPGLILMELWWRNLDLSFEDISQEMLKKAPFNSYLDITTVLDFVHRRNFDNSAAIILNYSVILISLMFLTLPLNRLFRMYSHSMSIAVFAFAHYMSFTYVQLEIDAGDEDIKLDDFVKLERHGFHFLAQMLLALCQSLLLELESEHWRVFLAMFCIPIVSRMCGCPLDKLMLTHNIACGLVMIFVCFYMLYRLPNLIKAIRVAFRQIKAIFVIRGLAMGSVTVWRRLRIAELMAFTWITIFSSRLYVEMIEKGRPWWEAGPVLLAGVAESTNTPISLLALAITVSFFCKWVADAAQLVVGGQRDHGHVLAHSGYTEAFTLVVLCAQTGLLGMKTDQKAFLLGLVLFIVMSALLQSLYELLEPQLLNLASNHSSTRGRHIRCLALAVFLMIAPAAMCKTILTFLPFDLWCTIIISNCSLTSVHAISITAQYVIAMIDSKSEEPWEGSDNFTFYVNCGTRVTELLIAKIVLIYGCIKIVHDGLTFSTIAILLFHVIVNIYKRIEHLVLVIRSRSEACKNIDRLSKANAKQLKEREDVCAICFIEMREEARITPCNHYFHGPCLRKWLAVKLVCPLCYSEMKVDDEKAKDSVTTTTAAAAAAAENAPQADVNRRPVNGEMYFDWDDMFSSFAHIPGMERGRRNRDEQRLHEARDMWPLLMDNQAYESDSSTTSEFTIADEAR</sequence>
<evidence type="ECO:0000256" key="5">
    <source>
        <dbReference type="ARBA" id="ARBA00022833"/>
    </source>
</evidence>
<feature type="transmembrane region" description="Helical" evidence="9">
    <location>
        <begin position="439"/>
        <end position="457"/>
    </location>
</feature>
<dbReference type="CDD" id="cd16476">
    <property type="entry name" value="RING-H2_RNF139-like"/>
    <property type="match status" value="1"/>
</dbReference>
<dbReference type="PROSITE" id="PS50089">
    <property type="entry name" value="ZF_RING_2"/>
    <property type="match status" value="1"/>
</dbReference>
<dbReference type="Proteomes" id="UP000494206">
    <property type="component" value="Unassembled WGS sequence"/>
</dbReference>
<dbReference type="SMART" id="SM00184">
    <property type="entry name" value="RING"/>
    <property type="match status" value="1"/>
</dbReference>
<dbReference type="Pfam" id="PF13639">
    <property type="entry name" value="zf-RING_2"/>
    <property type="match status" value="1"/>
</dbReference>
<feature type="transmembrane region" description="Helical" evidence="9">
    <location>
        <begin position="265"/>
        <end position="285"/>
    </location>
</feature>
<dbReference type="OrthoDB" id="4348522at2759"/>
<gene>
    <name evidence="11" type="ORF">CBOVIS_LOCUS10671</name>
</gene>
<dbReference type="SMART" id="SM00744">
    <property type="entry name" value="RINGv"/>
    <property type="match status" value="1"/>
</dbReference>
<dbReference type="Pfam" id="PF13705">
    <property type="entry name" value="TRC8_N"/>
    <property type="match status" value="1"/>
</dbReference>
<feature type="transmembrane region" description="Helical" evidence="9">
    <location>
        <begin position="400"/>
        <end position="419"/>
    </location>
</feature>
<organism evidence="11 12">
    <name type="scientific">Caenorhabditis bovis</name>
    <dbReference type="NCBI Taxonomy" id="2654633"/>
    <lineage>
        <taxon>Eukaryota</taxon>
        <taxon>Metazoa</taxon>
        <taxon>Ecdysozoa</taxon>
        <taxon>Nematoda</taxon>
        <taxon>Chromadorea</taxon>
        <taxon>Rhabditida</taxon>
        <taxon>Rhabditina</taxon>
        <taxon>Rhabditomorpha</taxon>
        <taxon>Rhabditoidea</taxon>
        <taxon>Rhabditidae</taxon>
        <taxon>Peloderinae</taxon>
        <taxon>Caenorhabditis</taxon>
    </lineage>
</organism>